<reference evidence="3 4" key="1">
    <citation type="submission" date="2024-10" db="EMBL/GenBank/DDBJ databases">
        <title>Updated reference genomes for cyclostephanoid diatoms.</title>
        <authorList>
            <person name="Roberts W.R."/>
            <person name="Alverson A.J."/>
        </authorList>
    </citation>
    <scope>NUCLEOTIDE SEQUENCE [LARGE SCALE GENOMIC DNA]</scope>
    <source>
        <strain evidence="3 4">AJA232-27</strain>
    </source>
</reference>
<protein>
    <submittedName>
        <fullName evidence="3">Uncharacterized protein</fullName>
    </submittedName>
</protein>
<proteinExistence type="predicted"/>
<evidence type="ECO:0000313" key="4">
    <source>
        <dbReference type="Proteomes" id="UP001530293"/>
    </source>
</evidence>
<feature type="signal peptide" evidence="2">
    <location>
        <begin position="1"/>
        <end position="23"/>
    </location>
</feature>
<dbReference type="InterPro" id="IPR036282">
    <property type="entry name" value="Glutathione-S-Trfase_C_sf"/>
</dbReference>
<comment type="caution">
    <text evidence="3">The sequence shown here is derived from an EMBL/GenBank/DDBJ whole genome shotgun (WGS) entry which is preliminary data.</text>
</comment>
<evidence type="ECO:0000313" key="3">
    <source>
        <dbReference type="EMBL" id="KAL3761095.1"/>
    </source>
</evidence>
<sequence>MMSPTTRWRAHSLLAVIFAFSSSSPSCCWLTLSFAFTPSPPPSWEQLRSTLPDLFNKSPAPVYYDRLPDDYHLDNNNALLPILYRDKECICAASETVWLALECKNVNYITVLVSIGDDKKDDTCRKPIPRIVWPDDKDSDDEDSSDGNGGDAIQLLEQIQNRYPNNPPNFYPKSLSAAVDVVRCNILRLPGVMPRYSDPEFMSLAPYIFKEDGSLVQQSSHCVTLEEIEEMQEEYYLGKFLCGRELTAADIVWAPYLERYAIQLPLIFSNAKRCNPRTSYEEVNAWYTAMETKVPAYACRVQGDARHWRKCLERVLPLHNARAASDDERIMSLPPVPKKFGWWMTKNNLSREGREELWKEYATESRPWLADTPGREVALYFIRNCEEIVSAATLSSSGMDLQQSDVDEALREIVQILLDSKMTDSKLSECSDDDDEPQILLSDNARRLARFACERIEVPRDMGMIPVLSLGELIQSFTQ</sequence>
<feature type="region of interest" description="Disordered" evidence="1">
    <location>
        <begin position="130"/>
        <end position="151"/>
    </location>
</feature>
<dbReference type="SUPFAM" id="SSF47616">
    <property type="entry name" value="GST C-terminal domain-like"/>
    <property type="match status" value="1"/>
</dbReference>
<gene>
    <name evidence="3" type="ORF">ACHAWU_006501</name>
</gene>
<keyword evidence="2" id="KW-0732">Signal</keyword>
<evidence type="ECO:0000256" key="1">
    <source>
        <dbReference type="SAM" id="MobiDB-lite"/>
    </source>
</evidence>
<dbReference type="EMBL" id="JALLBG020000160">
    <property type="protein sequence ID" value="KAL3761095.1"/>
    <property type="molecule type" value="Genomic_DNA"/>
</dbReference>
<organism evidence="3 4">
    <name type="scientific">Discostella pseudostelligera</name>
    <dbReference type="NCBI Taxonomy" id="259834"/>
    <lineage>
        <taxon>Eukaryota</taxon>
        <taxon>Sar</taxon>
        <taxon>Stramenopiles</taxon>
        <taxon>Ochrophyta</taxon>
        <taxon>Bacillariophyta</taxon>
        <taxon>Coscinodiscophyceae</taxon>
        <taxon>Thalassiosirophycidae</taxon>
        <taxon>Stephanodiscales</taxon>
        <taxon>Stephanodiscaceae</taxon>
        <taxon>Discostella</taxon>
    </lineage>
</organism>
<evidence type="ECO:0000256" key="2">
    <source>
        <dbReference type="SAM" id="SignalP"/>
    </source>
</evidence>
<name>A0ABD3MAG9_9STRA</name>
<keyword evidence="4" id="KW-1185">Reference proteome</keyword>
<feature type="chain" id="PRO_5044891759" evidence="2">
    <location>
        <begin position="24"/>
        <end position="479"/>
    </location>
</feature>
<dbReference type="Proteomes" id="UP001530293">
    <property type="component" value="Unassembled WGS sequence"/>
</dbReference>
<dbReference type="AlphaFoldDB" id="A0ABD3MAG9"/>
<dbReference type="CDD" id="cd00299">
    <property type="entry name" value="GST_C_family"/>
    <property type="match status" value="1"/>
</dbReference>
<accession>A0ABD3MAG9</accession>
<dbReference type="Gene3D" id="1.20.1050.10">
    <property type="match status" value="1"/>
</dbReference>